<dbReference type="Proteomes" id="UP000480246">
    <property type="component" value="Unassembled WGS sequence"/>
</dbReference>
<reference evidence="2 3" key="1">
    <citation type="submission" date="2019-10" db="EMBL/GenBank/DDBJ databases">
        <title>Gracilibacillus sp. nov. isolated from rice seeds.</title>
        <authorList>
            <person name="He S."/>
        </authorList>
    </citation>
    <scope>NUCLEOTIDE SEQUENCE [LARGE SCALE GENOMIC DNA]</scope>
    <source>
        <strain evidence="2 3">TD8</strain>
    </source>
</reference>
<dbReference type="PANTHER" id="PTHR46211">
    <property type="entry name" value="GLYCEROPHOSPHORYL DIESTER PHOSPHODIESTERASE"/>
    <property type="match status" value="1"/>
</dbReference>
<dbReference type="Pfam" id="PF03009">
    <property type="entry name" value="GDPD"/>
    <property type="match status" value="1"/>
</dbReference>
<keyword evidence="3" id="KW-1185">Reference proteome</keyword>
<dbReference type="PANTHER" id="PTHR46211:SF14">
    <property type="entry name" value="GLYCEROPHOSPHODIESTER PHOSPHODIESTERASE"/>
    <property type="match status" value="1"/>
</dbReference>
<dbReference type="SUPFAM" id="SSF51695">
    <property type="entry name" value="PLC-like phosphodiesterases"/>
    <property type="match status" value="1"/>
</dbReference>
<dbReference type="AlphaFoldDB" id="A0A7C8GS47"/>
<dbReference type="OrthoDB" id="384721at2"/>
<comment type="caution">
    <text evidence="2">The sequence shown here is derived from an EMBL/GenBank/DDBJ whole genome shotgun (WGS) entry which is preliminary data.</text>
</comment>
<protein>
    <submittedName>
        <fullName evidence="2">Glycerophosphodiester phosphodiesterase</fullName>
    </submittedName>
</protein>
<dbReference type="InterPro" id="IPR017946">
    <property type="entry name" value="PLC-like_Pdiesterase_TIM-brl"/>
</dbReference>
<sequence>MNHMTKIYGHRGSKGNYPENTLLSFQAAIDQGVDGLELDIHLTSDGEIVVIHDETLNRTTDGSGNVKDLTLDEIKQYSAGNKFSHFTHYSENWDEERVPTLEEVLELLDGTDIELNIELKTYVYPYEGIEEKLLTLVKEKGNNRKIVYSSFHLPSLLRLKQLERSAHIAWLLHSPISNPADYMKELELESLHLAKDLVLHDMFQQYKDLNKSVRVWTVNDENELKEMLDLEVESIITDYPEKAINLRVKN</sequence>
<organism evidence="2 3">
    <name type="scientific">Gracilibacillus oryzae</name>
    <dbReference type="NCBI Taxonomy" id="1672701"/>
    <lineage>
        <taxon>Bacteria</taxon>
        <taxon>Bacillati</taxon>
        <taxon>Bacillota</taxon>
        <taxon>Bacilli</taxon>
        <taxon>Bacillales</taxon>
        <taxon>Bacillaceae</taxon>
        <taxon>Gracilibacillus</taxon>
    </lineage>
</organism>
<proteinExistence type="predicted"/>
<dbReference type="Gene3D" id="3.20.20.190">
    <property type="entry name" value="Phosphatidylinositol (PI) phosphodiesterase"/>
    <property type="match status" value="1"/>
</dbReference>
<feature type="domain" description="GP-PDE" evidence="1">
    <location>
        <begin position="5"/>
        <end position="247"/>
    </location>
</feature>
<dbReference type="CDD" id="cd08563">
    <property type="entry name" value="GDPD_TtGDE_like"/>
    <property type="match status" value="1"/>
</dbReference>
<dbReference type="GO" id="GO:0006629">
    <property type="term" value="P:lipid metabolic process"/>
    <property type="evidence" value="ECO:0007669"/>
    <property type="project" value="InterPro"/>
</dbReference>
<evidence type="ECO:0000259" key="1">
    <source>
        <dbReference type="PROSITE" id="PS51704"/>
    </source>
</evidence>
<dbReference type="PROSITE" id="PS51704">
    <property type="entry name" value="GP_PDE"/>
    <property type="match status" value="1"/>
</dbReference>
<dbReference type="EMBL" id="WEID01000075">
    <property type="protein sequence ID" value="KAB8129522.1"/>
    <property type="molecule type" value="Genomic_DNA"/>
</dbReference>
<name>A0A7C8GS47_9BACI</name>
<evidence type="ECO:0000313" key="2">
    <source>
        <dbReference type="EMBL" id="KAB8129522.1"/>
    </source>
</evidence>
<dbReference type="GO" id="GO:0008081">
    <property type="term" value="F:phosphoric diester hydrolase activity"/>
    <property type="evidence" value="ECO:0007669"/>
    <property type="project" value="InterPro"/>
</dbReference>
<dbReference type="InterPro" id="IPR030395">
    <property type="entry name" value="GP_PDE_dom"/>
</dbReference>
<accession>A0A7C8GS47</accession>
<gene>
    <name evidence="2" type="ORF">F9U64_14995</name>
</gene>
<evidence type="ECO:0000313" key="3">
    <source>
        <dbReference type="Proteomes" id="UP000480246"/>
    </source>
</evidence>